<dbReference type="GO" id="GO:0005886">
    <property type="term" value="C:plasma membrane"/>
    <property type="evidence" value="ECO:0007669"/>
    <property type="project" value="UniProtKB-SubCell"/>
</dbReference>
<evidence type="ECO:0000256" key="7">
    <source>
        <dbReference type="ARBA" id="ARBA00023136"/>
    </source>
</evidence>
<evidence type="ECO:0000313" key="10">
    <source>
        <dbReference type="EMBL" id="EDM80087.1"/>
    </source>
</evidence>
<feature type="transmembrane region" description="Helical" evidence="8">
    <location>
        <begin position="151"/>
        <end position="169"/>
    </location>
</feature>
<dbReference type="Proteomes" id="UP000005801">
    <property type="component" value="Unassembled WGS sequence"/>
</dbReference>
<dbReference type="PANTHER" id="PTHR33908">
    <property type="entry name" value="MANNOSYLTRANSFERASE YKCB-RELATED"/>
    <property type="match status" value="1"/>
</dbReference>
<keyword evidence="2" id="KW-1003">Cell membrane</keyword>
<keyword evidence="5 8" id="KW-0812">Transmembrane</keyword>
<dbReference type="InterPro" id="IPR050297">
    <property type="entry name" value="LipidA_mod_glycosyltrf_83"/>
</dbReference>
<dbReference type="GO" id="GO:0016763">
    <property type="term" value="F:pentosyltransferase activity"/>
    <property type="evidence" value="ECO:0007669"/>
    <property type="project" value="TreeGrafter"/>
</dbReference>
<evidence type="ECO:0000256" key="1">
    <source>
        <dbReference type="ARBA" id="ARBA00004651"/>
    </source>
</evidence>
<organism evidence="10 11">
    <name type="scientific">Plesiocystis pacifica SIR-1</name>
    <dbReference type="NCBI Taxonomy" id="391625"/>
    <lineage>
        <taxon>Bacteria</taxon>
        <taxon>Pseudomonadati</taxon>
        <taxon>Myxococcota</taxon>
        <taxon>Polyangia</taxon>
        <taxon>Nannocystales</taxon>
        <taxon>Nannocystaceae</taxon>
        <taxon>Plesiocystis</taxon>
    </lineage>
</organism>
<gene>
    <name evidence="10" type="ORF">PPSIR1_20709</name>
</gene>
<reference evidence="10 11" key="1">
    <citation type="submission" date="2007-06" db="EMBL/GenBank/DDBJ databases">
        <authorList>
            <person name="Shimkets L."/>
            <person name="Ferriera S."/>
            <person name="Johnson J."/>
            <person name="Kravitz S."/>
            <person name="Beeson K."/>
            <person name="Sutton G."/>
            <person name="Rogers Y.-H."/>
            <person name="Friedman R."/>
            <person name="Frazier M."/>
            <person name="Venter J.C."/>
        </authorList>
    </citation>
    <scope>NUCLEOTIDE SEQUENCE [LARGE SCALE GENOMIC DNA]</scope>
    <source>
        <strain evidence="10 11">SIR-1</strain>
    </source>
</reference>
<feature type="domain" description="Glycosyltransferase RgtA/B/C/D-like" evidence="9">
    <location>
        <begin position="76"/>
        <end position="226"/>
    </location>
</feature>
<dbReference type="OrthoDB" id="5483551at2"/>
<name>A6G2B8_9BACT</name>
<evidence type="ECO:0000256" key="3">
    <source>
        <dbReference type="ARBA" id="ARBA00022676"/>
    </source>
</evidence>
<accession>A6G2B8</accession>
<dbReference type="AlphaFoldDB" id="A6G2B8"/>
<feature type="transmembrane region" description="Helical" evidence="8">
    <location>
        <begin position="126"/>
        <end position="145"/>
    </location>
</feature>
<comment type="caution">
    <text evidence="10">The sequence shown here is derived from an EMBL/GenBank/DDBJ whole genome shotgun (WGS) entry which is preliminary data.</text>
</comment>
<evidence type="ECO:0000256" key="8">
    <source>
        <dbReference type="SAM" id="Phobius"/>
    </source>
</evidence>
<feature type="transmembrane region" description="Helical" evidence="8">
    <location>
        <begin position="407"/>
        <end position="424"/>
    </location>
</feature>
<dbReference type="PANTHER" id="PTHR33908:SF11">
    <property type="entry name" value="MEMBRANE PROTEIN"/>
    <property type="match status" value="1"/>
</dbReference>
<evidence type="ECO:0000313" key="11">
    <source>
        <dbReference type="Proteomes" id="UP000005801"/>
    </source>
</evidence>
<sequence length="489" mass="52401">MAALMSGRGDTEGEASTRDAASLALLSFLAVLSRLWWVLRVHPPGEHVFRDMRSYVVRAQWLVERGLEPWPAMAFQPPGTSGLLALPLAIAGPEQLGAAAVLWALLSAAAVPLTWALAREVGSRRWVAPVSAALVLVWMPALSYAGLFTSETPYCAALLLACWRLAALARTGRGGLGAGLACALAFLVRPQIAVAMVLIIGGAAWLRGRDREGGAVSWAQLGLTAAPLVLAGLLSTLWIRHQVGDFAGVTATSSTLNAALGRCHLTRVQAFGSEPEMVRSRSLEAGRVVGAPALWSLHERFPDPGHVYALRPALGSEARALTLTVNRGGEEARVLAEVREGGLSLAYVGTRDDRAIHRALLRACRERTSVAGQVRYAVQNLSLMVAFNPQWPDSHSGREGWRRISDAWVWIFGVVVLLPGLLGIRQAMAEAREQPGRAVVALQLIGSMIVAALVFGSIRIRVPHDPLWLILACEGVLAALASFRRERAS</sequence>
<comment type="subcellular location">
    <subcellularLocation>
        <location evidence="1">Cell membrane</location>
        <topology evidence="1">Multi-pass membrane protein</topology>
    </subcellularLocation>
</comment>
<keyword evidence="7 8" id="KW-0472">Membrane</keyword>
<evidence type="ECO:0000259" key="9">
    <source>
        <dbReference type="Pfam" id="PF13231"/>
    </source>
</evidence>
<feature type="transmembrane region" description="Helical" evidence="8">
    <location>
        <begin position="96"/>
        <end position="117"/>
    </location>
</feature>
<evidence type="ECO:0000256" key="5">
    <source>
        <dbReference type="ARBA" id="ARBA00022692"/>
    </source>
</evidence>
<feature type="transmembrane region" description="Helical" evidence="8">
    <location>
        <begin position="20"/>
        <end position="39"/>
    </location>
</feature>
<protein>
    <recommendedName>
        <fullName evidence="9">Glycosyltransferase RgtA/B/C/D-like domain-containing protein</fullName>
    </recommendedName>
</protein>
<dbReference type="EMBL" id="ABCS01000014">
    <property type="protein sequence ID" value="EDM80087.1"/>
    <property type="molecule type" value="Genomic_DNA"/>
</dbReference>
<feature type="transmembrane region" description="Helical" evidence="8">
    <location>
        <begin position="436"/>
        <end position="460"/>
    </location>
</feature>
<evidence type="ECO:0000256" key="2">
    <source>
        <dbReference type="ARBA" id="ARBA00022475"/>
    </source>
</evidence>
<evidence type="ECO:0000256" key="4">
    <source>
        <dbReference type="ARBA" id="ARBA00022679"/>
    </source>
</evidence>
<keyword evidence="4" id="KW-0808">Transferase</keyword>
<dbReference type="STRING" id="391625.PPSIR1_20709"/>
<keyword evidence="6 8" id="KW-1133">Transmembrane helix</keyword>
<evidence type="ECO:0000256" key="6">
    <source>
        <dbReference type="ARBA" id="ARBA00022989"/>
    </source>
</evidence>
<feature type="transmembrane region" description="Helical" evidence="8">
    <location>
        <begin position="218"/>
        <end position="239"/>
    </location>
</feature>
<dbReference type="GO" id="GO:0009103">
    <property type="term" value="P:lipopolysaccharide biosynthetic process"/>
    <property type="evidence" value="ECO:0007669"/>
    <property type="project" value="UniProtKB-ARBA"/>
</dbReference>
<dbReference type="InterPro" id="IPR038731">
    <property type="entry name" value="RgtA/B/C-like"/>
</dbReference>
<keyword evidence="11" id="KW-1185">Reference proteome</keyword>
<proteinExistence type="predicted"/>
<keyword evidence="3" id="KW-0328">Glycosyltransferase</keyword>
<dbReference type="Pfam" id="PF13231">
    <property type="entry name" value="PMT_2"/>
    <property type="match status" value="1"/>
</dbReference>
<feature type="transmembrane region" description="Helical" evidence="8">
    <location>
        <begin position="181"/>
        <end position="206"/>
    </location>
</feature>